<dbReference type="PROSITE" id="PS50013">
    <property type="entry name" value="CHROMO_2"/>
    <property type="match status" value="1"/>
</dbReference>
<dbReference type="SMART" id="SM00298">
    <property type="entry name" value="CHROMO"/>
    <property type="match status" value="1"/>
</dbReference>
<reference evidence="2 3" key="1">
    <citation type="journal article" date="2015" name="Genome Biol. Evol.">
        <title>Phylogenomic analyses indicate that early fungi evolved digesting cell walls of algal ancestors of land plants.</title>
        <authorList>
            <person name="Chang Y."/>
            <person name="Wang S."/>
            <person name="Sekimoto S."/>
            <person name="Aerts A.L."/>
            <person name="Choi C."/>
            <person name="Clum A."/>
            <person name="LaButti K.M."/>
            <person name="Lindquist E.A."/>
            <person name="Yee Ngan C."/>
            <person name="Ohm R.A."/>
            <person name="Salamov A.A."/>
            <person name="Grigoriev I.V."/>
            <person name="Spatafora J.W."/>
            <person name="Berbee M.L."/>
        </authorList>
    </citation>
    <scope>NUCLEOTIDE SEQUENCE [LARGE SCALE GENOMIC DNA]</scope>
    <source>
        <strain evidence="2 3">NRRL 1564</strain>
    </source>
</reference>
<dbReference type="STRING" id="763665.A0A2G5B0S7"/>
<feature type="domain" description="Chromo" evidence="1">
    <location>
        <begin position="87"/>
        <end position="145"/>
    </location>
</feature>
<proteinExistence type="predicted"/>
<name>A0A2G5B0S7_COERN</name>
<dbReference type="InterPro" id="IPR000953">
    <property type="entry name" value="Chromo/chromo_shadow_dom"/>
</dbReference>
<accession>A0A2G5B0S7</accession>
<dbReference type="AlphaFoldDB" id="A0A2G5B0S7"/>
<protein>
    <recommendedName>
        <fullName evidence="1">Chromo domain-containing protein</fullName>
    </recommendedName>
</protein>
<evidence type="ECO:0000313" key="2">
    <source>
        <dbReference type="EMBL" id="PIA12621.1"/>
    </source>
</evidence>
<dbReference type="Pfam" id="PF00385">
    <property type="entry name" value="Chromo"/>
    <property type="match status" value="1"/>
</dbReference>
<evidence type="ECO:0000259" key="1">
    <source>
        <dbReference type="PROSITE" id="PS50013"/>
    </source>
</evidence>
<keyword evidence="3" id="KW-1185">Reference proteome</keyword>
<dbReference type="CDD" id="cd00024">
    <property type="entry name" value="CD_CSD"/>
    <property type="match status" value="1"/>
</dbReference>
<organism evidence="2 3">
    <name type="scientific">Coemansia reversa (strain ATCC 12441 / NRRL 1564)</name>
    <dbReference type="NCBI Taxonomy" id="763665"/>
    <lineage>
        <taxon>Eukaryota</taxon>
        <taxon>Fungi</taxon>
        <taxon>Fungi incertae sedis</taxon>
        <taxon>Zoopagomycota</taxon>
        <taxon>Kickxellomycotina</taxon>
        <taxon>Kickxellomycetes</taxon>
        <taxon>Kickxellales</taxon>
        <taxon>Kickxellaceae</taxon>
        <taxon>Coemansia</taxon>
    </lineage>
</organism>
<gene>
    <name evidence="2" type="ORF">COEREDRAFT_51642</name>
</gene>
<dbReference type="Gene3D" id="2.40.50.40">
    <property type="match status" value="1"/>
</dbReference>
<dbReference type="InterPro" id="IPR023780">
    <property type="entry name" value="Chromo_domain"/>
</dbReference>
<dbReference type="EMBL" id="KZ303618">
    <property type="protein sequence ID" value="PIA12621.1"/>
    <property type="molecule type" value="Genomic_DNA"/>
</dbReference>
<dbReference type="Proteomes" id="UP000242474">
    <property type="component" value="Unassembled WGS sequence"/>
</dbReference>
<dbReference type="OrthoDB" id="10267344at2759"/>
<dbReference type="InterPro" id="IPR016197">
    <property type="entry name" value="Chromo-like_dom_sf"/>
</dbReference>
<sequence>MKKSLDGNRPQAEFKIGDVVLALDLIHRSCNAPKWLGPFQVAAISRGGAISLAPHGGDDAPPLPELNCAHHQLVRLEEAPKPPIDHYEVDCILAHRRNSKAMQFKVHWRGFPSREDTWESISAFPDPELLTGYASTLGSLRSANAVRKAVGMPPQRARNLQPRRG</sequence>
<evidence type="ECO:0000313" key="3">
    <source>
        <dbReference type="Proteomes" id="UP000242474"/>
    </source>
</evidence>
<dbReference type="SUPFAM" id="SSF54160">
    <property type="entry name" value="Chromo domain-like"/>
    <property type="match status" value="1"/>
</dbReference>